<protein>
    <submittedName>
        <fullName evidence="2">GNAT family N-acetyltransferase</fullName>
    </submittedName>
</protein>
<reference evidence="2" key="1">
    <citation type="submission" date="2020-09" db="EMBL/GenBank/DDBJ databases">
        <title>A novel bacterium of genus Paenibacillus, isolated from South China Sea.</title>
        <authorList>
            <person name="Huang H."/>
            <person name="Mo K."/>
            <person name="Hu Y."/>
        </authorList>
    </citation>
    <scope>NUCLEOTIDE SEQUENCE</scope>
    <source>
        <strain evidence="2">IB182363</strain>
    </source>
</reference>
<dbReference type="Proteomes" id="UP000639396">
    <property type="component" value="Unassembled WGS sequence"/>
</dbReference>
<sequence>MNHSYTVLYEDIKLRSLEEKDIEKVRNWRNLEWARTSFLNADIISQEQQLAWYQKYIKKENDLMFVIEWGGMDIGIVALYNIDYTKSIAEFGRLLIGEPLARGKGIGKKVVKAICNFGFNEIKIETIVLEVLESNSYATKIYLDAGFNCKDKYLTVGKTIYKMEIQKGAIDG</sequence>
<dbReference type="InterPro" id="IPR016181">
    <property type="entry name" value="Acyl_CoA_acyltransferase"/>
</dbReference>
<proteinExistence type="predicted"/>
<dbReference type="Pfam" id="PF13302">
    <property type="entry name" value="Acetyltransf_3"/>
    <property type="match status" value="1"/>
</dbReference>
<dbReference type="Gene3D" id="3.40.630.30">
    <property type="match status" value="1"/>
</dbReference>
<organism evidence="2 3">
    <name type="scientific">Paenibacillus oceani</name>
    <dbReference type="NCBI Taxonomy" id="2772510"/>
    <lineage>
        <taxon>Bacteria</taxon>
        <taxon>Bacillati</taxon>
        <taxon>Bacillota</taxon>
        <taxon>Bacilli</taxon>
        <taxon>Bacillales</taxon>
        <taxon>Paenibacillaceae</taxon>
        <taxon>Paenibacillus</taxon>
    </lineage>
</organism>
<accession>A0A927CDQ9</accession>
<dbReference type="InterPro" id="IPR000182">
    <property type="entry name" value="GNAT_dom"/>
</dbReference>
<dbReference type="RefSeq" id="WP_190930426.1">
    <property type="nucleotide sequence ID" value="NZ_JACXJA010000033.1"/>
</dbReference>
<dbReference type="GO" id="GO:0016747">
    <property type="term" value="F:acyltransferase activity, transferring groups other than amino-acyl groups"/>
    <property type="evidence" value="ECO:0007669"/>
    <property type="project" value="InterPro"/>
</dbReference>
<dbReference type="PANTHER" id="PTHR43415">
    <property type="entry name" value="SPERMIDINE N(1)-ACETYLTRANSFERASE"/>
    <property type="match status" value="1"/>
</dbReference>
<dbReference type="PANTHER" id="PTHR43415:SF3">
    <property type="entry name" value="GNAT-FAMILY ACETYLTRANSFERASE"/>
    <property type="match status" value="1"/>
</dbReference>
<dbReference type="AlphaFoldDB" id="A0A927CDQ9"/>
<comment type="caution">
    <text evidence="2">The sequence shown here is derived from an EMBL/GenBank/DDBJ whole genome shotgun (WGS) entry which is preliminary data.</text>
</comment>
<keyword evidence="3" id="KW-1185">Reference proteome</keyword>
<name>A0A927CDQ9_9BACL</name>
<dbReference type="CDD" id="cd04301">
    <property type="entry name" value="NAT_SF"/>
    <property type="match status" value="1"/>
</dbReference>
<evidence type="ECO:0000313" key="3">
    <source>
        <dbReference type="Proteomes" id="UP000639396"/>
    </source>
</evidence>
<dbReference type="PROSITE" id="PS51186">
    <property type="entry name" value="GNAT"/>
    <property type="match status" value="1"/>
</dbReference>
<evidence type="ECO:0000259" key="1">
    <source>
        <dbReference type="PROSITE" id="PS51186"/>
    </source>
</evidence>
<feature type="domain" description="N-acetyltransferase" evidence="1">
    <location>
        <begin position="12"/>
        <end position="168"/>
    </location>
</feature>
<evidence type="ECO:0000313" key="2">
    <source>
        <dbReference type="EMBL" id="MBD2864803.1"/>
    </source>
</evidence>
<gene>
    <name evidence="2" type="ORF">IDH45_22740</name>
</gene>
<dbReference type="EMBL" id="JACXJA010000033">
    <property type="protein sequence ID" value="MBD2864803.1"/>
    <property type="molecule type" value="Genomic_DNA"/>
</dbReference>
<dbReference type="SUPFAM" id="SSF55729">
    <property type="entry name" value="Acyl-CoA N-acyltransferases (Nat)"/>
    <property type="match status" value="1"/>
</dbReference>